<feature type="domain" description="Response regulatory" evidence="5">
    <location>
        <begin position="19"/>
        <end position="135"/>
    </location>
</feature>
<name>B9XCZ1_PEDPL</name>
<dbReference type="GO" id="GO:0003677">
    <property type="term" value="F:DNA binding"/>
    <property type="evidence" value="ECO:0007669"/>
    <property type="project" value="UniProtKB-KW"/>
</dbReference>
<dbReference type="SMART" id="SM00448">
    <property type="entry name" value="REC"/>
    <property type="match status" value="1"/>
</dbReference>
<dbReference type="OrthoDB" id="9797341at2"/>
<keyword evidence="2" id="KW-0238">DNA-binding</keyword>
<dbReference type="InterPro" id="IPR001789">
    <property type="entry name" value="Sig_transdc_resp-reg_receiver"/>
</dbReference>
<dbReference type="GO" id="GO:0006355">
    <property type="term" value="P:regulation of DNA-templated transcription"/>
    <property type="evidence" value="ECO:0007669"/>
    <property type="project" value="InterPro"/>
</dbReference>
<dbReference type="AlphaFoldDB" id="B9XCZ1"/>
<dbReference type="SMART" id="SM00421">
    <property type="entry name" value="HTH_LUXR"/>
    <property type="match status" value="1"/>
</dbReference>
<dbReference type="InterPro" id="IPR039420">
    <property type="entry name" value="WalR-like"/>
</dbReference>
<sequence length="233" mass="26252">MKPQVSIPQVQPSSRAPLRVALVEDQKEIRENWTRLIESFSDFKCVCTCSTGEEALRVIPSVRPDVILMDIFLPRMSGIECTARFKESLPKTQIIILTAVDDDEMVFLALEAGADGYLLKRTKPTDLRAALLDVLSGGAPMTSEIARRVVESFRRVSRNRQDTIRLSAREEEVLVMLSKGYSNKEIADKIDLSVETVRSHLKHIYEKMHVRSRTEAVARYMTAKGSTADPDDL</sequence>
<keyword evidence="7" id="KW-1185">Reference proteome</keyword>
<proteinExistence type="predicted"/>
<organism evidence="6 7">
    <name type="scientific">Pedosphaera parvula (strain Ellin514)</name>
    <dbReference type="NCBI Taxonomy" id="320771"/>
    <lineage>
        <taxon>Bacteria</taxon>
        <taxon>Pseudomonadati</taxon>
        <taxon>Verrucomicrobiota</taxon>
        <taxon>Pedosphaerae</taxon>
        <taxon>Pedosphaerales</taxon>
        <taxon>Pedosphaeraceae</taxon>
        <taxon>Pedosphaera</taxon>
    </lineage>
</organism>
<evidence type="ECO:0000256" key="2">
    <source>
        <dbReference type="ARBA" id="ARBA00023125"/>
    </source>
</evidence>
<dbReference type="CDD" id="cd17535">
    <property type="entry name" value="REC_NarL-like"/>
    <property type="match status" value="1"/>
</dbReference>
<dbReference type="Proteomes" id="UP000003688">
    <property type="component" value="Unassembled WGS sequence"/>
</dbReference>
<evidence type="ECO:0000313" key="7">
    <source>
        <dbReference type="Proteomes" id="UP000003688"/>
    </source>
</evidence>
<dbReference type="CDD" id="cd06170">
    <property type="entry name" value="LuxR_C_like"/>
    <property type="match status" value="1"/>
</dbReference>
<gene>
    <name evidence="6" type="ORF">Cflav_PD4972</name>
</gene>
<feature type="domain" description="HTH luxR-type" evidence="4">
    <location>
        <begin position="159"/>
        <end position="224"/>
    </location>
</feature>
<dbReference type="STRING" id="320771.Cflav_PD4972"/>
<dbReference type="EMBL" id="ABOX02000005">
    <property type="protein sequence ID" value="EEF62337.1"/>
    <property type="molecule type" value="Genomic_DNA"/>
</dbReference>
<evidence type="ECO:0000259" key="4">
    <source>
        <dbReference type="PROSITE" id="PS50043"/>
    </source>
</evidence>
<evidence type="ECO:0000256" key="3">
    <source>
        <dbReference type="PROSITE-ProRule" id="PRU00169"/>
    </source>
</evidence>
<evidence type="ECO:0000259" key="5">
    <source>
        <dbReference type="PROSITE" id="PS50110"/>
    </source>
</evidence>
<dbReference type="Pfam" id="PF00072">
    <property type="entry name" value="Response_reg"/>
    <property type="match status" value="1"/>
</dbReference>
<evidence type="ECO:0000313" key="6">
    <source>
        <dbReference type="EMBL" id="EEF62337.1"/>
    </source>
</evidence>
<dbReference type="GO" id="GO:0000160">
    <property type="term" value="P:phosphorelay signal transduction system"/>
    <property type="evidence" value="ECO:0007669"/>
    <property type="project" value="InterPro"/>
</dbReference>
<dbReference type="Gene3D" id="3.40.50.2300">
    <property type="match status" value="1"/>
</dbReference>
<protein>
    <submittedName>
        <fullName evidence="6">Two component transcriptional regulator, LuxR family</fullName>
    </submittedName>
</protein>
<feature type="modified residue" description="4-aspartylphosphate" evidence="3">
    <location>
        <position position="70"/>
    </location>
</feature>
<dbReference type="PROSITE" id="PS50043">
    <property type="entry name" value="HTH_LUXR_2"/>
    <property type="match status" value="1"/>
</dbReference>
<dbReference type="InterPro" id="IPR011006">
    <property type="entry name" value="CheY-like_superfamily"/>
</dbReference>
<dbReference type="RefSeq" id="WP_007413689.1">
    <property type="nucleotide sequence ID" value="NZ_ABOX02000005.1"/>
</dbReference>
<comment type="caution">
    <text evidence="6">The sequence shown here is derived from an EMBL/GenBank/DDBJ whole genome shotgun (WGS) entry which is preliminary data.</text>
</comment>
<accession>B9XCZ1</accession>
<dbReference type="PRINTS" id="PR00038">
    <property type="entry name" value="HTHLUXR"/>
</dbReference>
<dbReference type="SUPFAM" id="SSF52172">
    <property type="entry name" value="CheY-like"/>
    <property type="match status" value="1"/>
</dbReference>
<reference evidence="6 7" key="1">
    <citation type="journal article" date="2011" name="J. Bacteriol.">
        <title>Genome sequence of 'Pedosphaera parvula' Ellin514, an aerobic Verrucomicrobial isolate from pasture soil.</title>
        <authorList>
            <person name="Kant R."/>
            <person name="van Passel M.W."/>
            <person name="Sangwan P."/>
            <person name="Palva A."/>
            <person name="Lucas S."/>
            <person name="Copeland A."/>
            <person name="Lapidus A."/>
            <person name="Glavina Del Rio T."/>
            <person name="Dalin E."/>
            <person name="Tice H."/>
            <person name="Bruce D."/>
            <person name="Goodwin L."/>
            <person name="Pitluck S."/>
            <person name="Chertkov O."/>
            <person name="Larimer F.W."/>
            <person name="Land M.L."/>
            <person name="Hauser L."/>
            <person name="Brettin T.S."/>
            <person name="Detter J.C."/>
            <person name="Han S."/>
            <person name="de Vos W.M."/>
            <person name="Janssen P.H."/>
            <person name="Smidt H."/>
        </authorList>
    </citation>
    <scope>NUCLEOTIDE SEQUENCE [LARGE SCALE GENOMIC DNA]</scope>
    <source>
        <strain evidence="6 7">Ellin514</strain>
    </source>
</reference>
<dbReference type="PANTHER" id="PTHR43214:SF43">
    <property type="entry name" value="TWO-COMPONENT RESPONSE REGULATOR"/>
    <property type="match status" value="1"/>
</dbReference>
<dbReference type="Pfam" id="PF00196">
    <property type="entry name" value="GerE"/>
    <property type="match status" value="1"/>
</dbReference>
<dbReference type="InterPro" id="IPR000792">
    <property type="entry name" value="Tscrpt_reg_LuxR_C"/>
</dbReference>
<dbReference type="PROSITE" id="PS50110">
    <property type="entry name" value="RESPONSE_REGULATORY"/>
    <property type="match status" value="1"/>
</dbReference>
<evidence type="ECO:0000256" key="1">
    <source>
        <dbReference type="ARBA" id="ARBA00022553"/>
    </source>
</evidence>
<dbReference type="PANTHER" id="PTHR43214">
    <property type="entry name" value="TWO-COMPONENT RESPONSE REGULATOR"/>
    <property type="match status" value="1"/>
</dbReference>
<dbReference type="InterPro" id="IPR058245">
    <property type="entry name" value="NreC/VraR/RcsB-like_REC"/>
</dbReference>
<keyword evidence="1 3" id="KW-0597">Phosphoprotein</keyword>
<dbReference type="PROSITE" id="PS00622">
    <property type="entry name" value="HTH_LUXR_1"/>
    <property type="match status" value="1"/>
</dbReference>